<evidence type="ECO:0000313" key="8">
    <source>
        <dbReference type="Proteomes" id="UP001157418"/>
    </source>
</evidence>
<dbReference type="GO" id="GO:0008270">
    <property type="term" value="F:zinc ion binding"/>
    <property type="evidence" value="ECO:0007669"/>
    <property type="project" value="UniProtKB-KW"/>
</dbReference>
<evidence type="ECO:0000256" key="5">
    <source>
        <dbReference type="SAM" id="MobiDB-lite"/>
    </source>
</evidence>
<dbReference type="InterPro" id="IPR007527">
    <property type="entry name" value="Znf_SWIM"/>
</dbReference>
<feature type="compositionally biased region" description="Basic residues" evidence="5">
    <location>
        <begin position="326"/>
        <end position="338"/>
    </location>
</feature>
<feature type="compositionally biased region" description="Basic residues" evidence="5">
    <location>
        <begin position="354"/>
        <end position="370"/>
    </location>
</feature>
<gene>
    <name evidence="7" type="ORF">LVIROSA_LOCUS22806</name>
</gene>
<dbReference type="Pfam" id="PF10551">
    <property type="entry name" value="MULE"/>
    <property type="match status" value="1"/>
</dbReference>
<dbReference type="SUPFAM" id="SSF57756">
    <property type="entry name" value="Retrovirus zinc finger-like domains"/>
    <property type="match status" value="1"/>
</dbReference>
<dbReference type="InterPro" id="IPR018289">
    <property type="entry name" value="MULE_transposase_dom"/>
</dbReference>
<keyword evidence="3" id="KW-0862">Zinc</keyword>
<dbReference type="SMART" id="SM00575">
    <property type="entry name" value="ZnF_PMZ"/>
    <property type="match status" value="1"/>
</dbReference>
<keyword evidence="8" id="KW-1185">Reference proteome</keyword>
<proteinExistence type="predicted"/>
<accession>A0AAU9NF34</accession>
<dbReference type="EMBL" id="CAKMRJ010004445">
    <property type="protein sequence ID" value="CAH1436434.1"/>
    <property type="molecule type" value="Genomic_DNA"/>
</dbReference>
<dbReference type="Proteomes" id="UP001157418">
    <property type="component" value="Unassembled WGS sequence"/>
</dbReference>
<reference evidence="7 8" key="1">
    <citation type="submission" date="2022-01" db="EMBL/GenBank/DDBJ databases">
        <authorList>
            <person name="Xiong W."/>
            <person name="Schranz E."/>
        </authorList>
    </citation>
    <scope>NUCLEOTIDE SEQUENCE [LARGE SCALE GENOMIC DNA]</scope>
</reference>
<evidence type="ECO:0000256" key="4">
    <source>
        <dbReference type="PROSITE-ProRule" id="PRU00325"/>
    </source>
</evidence>
<evidence type="ECO:0000259" key="6">
    <source>
        <dbReference type="PROSITE" id="PS50966"/>
    </source>
</evidence>
<dbReference type="Pfam" id="PF04434">
    <property type="entry name" value="SWIM"/>
    <property type="match status" value="1"/>
</dbReference>
<evidence type="ECO:0000256" key="3">
    <source>
        <dbReference type="ARBA" id="ARBA00022833"/>
    </source>
</evidence>
<evidence type="ECO:0000313" key="7">
    <source>
        <dbReference type="EMBL" id="CAH1436434.1"/>
    </source>
</evidence>
<evidence type="ECO:0000256" key="1">
    <source>
        <dbReference type="ARBA" id="ARBA00022723"/>
    </source>
</evidence>
<dbReference type="PROSITE" id="PS50966">
    <property type="entry name" value="ZF_SWIM"/>
    <property type="match status" value="1"/>
</dbReference>
<name>A0AAU9NF34_9ASTR</name>
<protein>
    <recommendedName>
        <fullName evidence="6">SWIM-type domain-containing protein</fullName>
    </recommendedName>
</protein>
<dbReference type="PANTHER" id="PTHR31973:SF189">
    <property type="entry name" value="TRANSPOSASE, MUDR, PLANT, MULE TRANSPOSASE DOMAIN PROTEIN-RELATED"/>
    <property type="match status" value="1"/>
</dbReference>
<dbReference type="GO" id="GO:0003676">
    <property type="term" value="F:nucleic acid binding"/>
    <property type="evidence" value="ECO:0007669"/>
    <property type="project" value="InterPro"/>
</dbReference>
<keyword evidence="1" id="KW-0479">Metal-binding</keyword>
<dbReference type="AlphaFoldDB" id="A0AAU9NF34"/>
<comment type="caution">
    <text evidence="7">The sequence shown here is derived from an EMBL/GenBank/DDBJ whole genome shotgun (WGS) entry which is preliminary data.</text>
</comment>
<sequence>MVRRYGEEIRRSNPRSTVKIDVNTMPDGKNYFSKFYVCFEGLKQGWRGSCRRVINLDGCFLKGLCTGELITVVRRDANNHIFPIAWAVVCVENKENWKWFLENLKDDLGMDNGFGIALMSDQHKGLLEAVKEILPTVEHRQCARHFHLSMKGSSSPDFEPCPSITSLLNQLKKDQRYWQVLPTGLNQFETRNLAESYVVDLDKKTCSCRVWQLNGYGCVHSVATISYLNRDVGSYVDPMFFGAFYRNAYKYPLRGMNGSNMWPSTNFIPPLPPLKRKMPGRPKVNRRKDPREKTTRHTMSKVGKKILCSVCKQVGHNKATCPKVEKPKKLKVKRKRSTTKGGNEEEGSGSKTTVARKRKQSERIIKKKLAKRVEEKNGEGNFGDNPMNIE</sequence>
<evidence type="ECO:0000256" key="2">
    <source>
        <dbReference type="ARBA" id="ARBA00022771"/>
    </source>
</evidence>
<dbReference type="InterPro" id="IPR006564">
    <property type="entry name" value="Znf_PMZ"/>
</dbReference>
<feature type="region of interest" description="Disordered" evidence="5">
    <location>
        <begin position="270"/>
        <end position="299"/>
    </location>
</feature>
<keyword evidence="2 4" id="KW-0863">Zinc-finger</keyword>
<feature type="domain" description="SWIM-type" evidence="6">
    <location>
        <begin position="197"/>
        <end position="229"/>
    </location>
</feature>
<dbReference type="PANTHER" id="PTHR31973">
    <property type="entry name" value="POLYPROTEIN, PUTATIVE-RELATED"/>
    <property type="match status" value="1"/>
</dbReference>
<feature type="region of interest" description="Disordered" evidence="5">
    <location>
        <begin position="325"/>
        <end position="390"/>
    </location>
</feature>
<feature type="compositionally biased region" description="Basic residues" evidence="5">
    <location>
        <begin position="274"/>
        <end position="286"/>
    </location>
</feature>
<organism evidence="7 8">
    <name type="scientific">Lactuca virosa</name>
    <dbReference type="NCBI Taxonomy" id="75947"/>
    <lineage>
        <taxon>Eukaryota</taxon>
        <taxon>Viridiplantae</taxon>
        <taxon>Streptophyta</taxon>
        <taxon>Embryophyta</taxon>
        <taxon>Tracheophyta</taxon>
        <taxon>Spermatophyta</taxon>
        <taxon>Magnoliopsida</taxon>
        <taxon>eudicotyledons</taxon>
        <taxon>Gunneridae</taxon>
        <taxon>Pentapetalae</taxon>
        <taxon>asterids</taxon>
        <taxon>campanulids</taxon>
        <taxon>Asterales</taxon>
        <taxon>Asteraceae</taxon>
        <taxon>Cichorioideae</taxon>
        <taxon>Cichorieae</taxon>
        <taxon>Lactucinae</taxon>
        <taxon>Lactuca</taxon>
    </lineage>
</organism>
<dbReference type="InterPro" id="IPR036875">
    <property type="entry name" value="Znf_CCHC_sf"/>
</dbReference>